<evidence type="ECO:0008006" key="3">
    <source>
        <dbReference type="Google" id="ProtNLM"/>
    </source>
</evidence>
<dbReference type="EMBL" id="VHSG01000015">
    <property type="protein sequence ID" value="TQV76063.1"/>
    <property type="molecule type" value="Genomic_DNA"/>
</dbReference>
<sequence>MSTPPHKASYSSIDCIVPANITRGGALNTAQVNAAIAATSAAIIESGRLQSILPQLRPPSMPVSVLFTHNRQLSPRVKVFIDWLTALFE</sequence>
<dbReference type="SUPFAM" id="SSF53850">
    <property type="entry name" value="Periplasmic binding protein-like II"/>
    <property type="match status" value="1"/>
</dbReference>
<protein>
    <recommendedName>
        <fullName evidence="3">LysR substrate-binding domain-containing protein</fullName>
    </recommendedName>
</protein>
<comment type="caution">
    <text evidence="1">The sequence shown here is derived from an EMBL/GenBank/DDBJ whole genome shotgun (WGS) entry which is preliminary data.</text>
</comment>
<organism evidence="1 2">
    <name type="scientific">Exilibacterium tricleocarpae</name>
    <dbReference type="NCBI Taxonomy" id="2591008"/>
    <lineage>
        <taxon>Bacteria</taxon>
        <taxon>Pseudomonadati</taxon>
        <taxon>Pseudomonadota</taxon>
        <taxon>Gammaproteobacteria</taxon>
        <taxon>Cellvibrionales</taxon>
        <taxon>Cellvibrionaceae</taxon>
        <taxon>Exilibacterium</taxon>
    </lineage>
</organism>
<keyword evidence="2" id="KW-1185">Reference proteome</keyword>
<reference evidence="1 2" key="1">
    <citation type="submission" date="2019-06" db="EMBL/GenBank/DDBJ databases">
        <title>Whole genome sequence for Cellvibrionaceae sp. R142.</title>
        <authorList>
            <person name="Wang G."/>
        </authorList>
    </citation>
    <scope>NUCLEOTIDE SEQUENCE [LARGE SCALE GENOMIC DNA]</scope>
    <source>
        <strain evidence="1 2">R142</strain>
    </source>
</reference>
<evidence type="ECO:0000313" key="1">
    <source>
        <dbReference type="EMBL" id="TQV76063.1"/>
    </source>
</evidence>
<evidence type="ECO:0000313" key="2">
    <source>
        <dbReference type="Proteomes" id="UP000319732"/>
    </source>
</evidence>
<dbReference type="Gene3D" id="3.40.190.290">
    <property type="match status" value="1"/>
</dbReference>
<dbReference type="OrthoDB" id="5721010at2"/>
<proteinExistence type="predicted"/>
<accession>A0A545TFR5</accession>
<gene>
    <name evidence="1" type="ORF">FKG94_15755</name>
</gene>
<dbReference type="Proteomes" id="UP000319732">
    <property type="component" value="Unassembled WGS sequence"/>
</dbReference>
<name>A0A545TFR5_9GAMM</name>
<dbReference type="AlphaFoldDB" id="A0A545TFR5"/>